<feature type="compositionally biased region" description="Basic and acidic residues" evidence="5">
    <location>
        <begin position="25"/>
        <end position="41"/>
    </location>
</feature>
<keyword evidence="4" id="KW-0788">Thiol protease</keyword>
<comment type="similarity">
    <text evidence="1">Belongs to the peptidase C48 family.</text>
</comment>
<keyword evidence="2" id="KW-0645">Protease</keyword>
<accession>A0ABU6UCE5</accession>
<keyword evidence="8" id="KW-1185">Reference proteome</keyword>
<dbReference type="SUPFAM" id="SSF54001">
    <property type="entry name" value="Cysteine proteinases"/>
    <property type="match status" value="1"/>
</dbReference>
<evidence type="ECO:0000313" key="7">
    <source>
        <dbReference type="EMBL" id="MED6158917.1"/>
    </source>
</evidence>
<dbReference type="PANTHER" id="PTHR12606">
    <property type="entry name" value="SENTRIN/SUMO-SPECIFIC PROTEASE"/>
    <property type="match status" value="1"/>
</dbReference>
<feature type="compositionally biased region" description="Low complexity" evidence="5">
    <location>
        <begin position="502"/>
        <end position="517"/>
    </location>
</feature>
<evidence type="ECO:0000256" key="1">
    <source>
        <dbReference type="ARBA" id="ARBA00005234"/>
    </source>
</evidence>
<name>A0ABU6UCE5_9FABA</name>
<feature type="region of interest" description="Disordered" evidence="5">
    <location>
        <begin position="1"/>
        <end position="41"/>
    </location>
</feature>
<evidence type="ECO:0000313" key="8">
    <source>
        <dbReference type="Proteomes" id="UP001341840"/>
    </source>
</evidence>
<comment type="caution">
    <text evidence="7">The sequence shown here is derived from an EMBL/GenBank/DDBJ whole genome shotgun (WGS) entry which is preliminary data.</text>
</comment>
<feature type="domain" description="Ubiquitin-like protease family profile" evidence="6">
    <location>
        <begin position="240"/>
        <end position="435"/>
    </location>
</feature>
<feature type="compositionally biased region" description="Basic residues" evidence="5">
    <location>
        <begin position="1"/>
        <end position="10"/>
    </location>
</feature>
<organism evidence="7 8">
    <name type="scientific">Stylosanthes scabra</name>
    <dbReference type="NCBI Taxonomy" id="79078"/>
    <lineage>
        <taxon>Eukaryota</taxon>
        <taxon>Viridiplantae</taxon>
        <taxon>Streptophyta</taxon>
        <taxon>Embryophyta</taxon>
        <taxon>Tracheophyta</taxon>
        <taxon>Spermatophyta</taxon>
        <taxon>Magnoliopsida</taxon>
        <taxon>eudicotyledons</taxon>
        <taxon>Gunneridae</taxon>
        <taxon>Pentapetalae</taxon>
        <taxon>rosids</taxon>
        <taxon>fabids</taxon>
        <taxon>Fabales</taxon>
        <taxon>Fabaceae</taxon>
        <taxon>Papilionoideae</taxon>
        <taxon>50 kb inversion clade</taxon>
        <taxon>dalbergioids sensu lato</taxon>
        <taxon>Dalbergieae</taxon>
        <taxon>Pterocarpus clade</taxon>
        <taxon>Stylosanthes</taxon>
    </lineage>
</organism>
<evidence type="ECO:0000256" key="3">
    <source>
        <dbReference type="ARBA" id="ARBA00022801"/>
    </source>
</evidence>
<reference evidence="7 8" key="1">
    <citation type="journal article" date="2023" name="Plants (Basel)">
        <title>Bridging the Gap: Combining Genomics and Transcriptomics Approaches to Understand Stylosanthes scabra, an Orphan Legume from the Brazilian Caatinga.</title>
        <authorList>
            <person name="Ferreira-Neto J.R.C."/>
            <person name="da Silva M.D."/>
            <person name="Binneck E."/>
            <person name="de Melo N.F."/>
            <person name="da Silva R.H."/>
            <person name="de Melo A.L.T.M."/>
            <person name="Pandolfi V."/>
            <person name="Bustamante F.O."/>
            <person name="Brasileiro-Vidal A.C."/>
            <person name="Benko-Iseppon A.M."/>
        </authorList>
    </citation>
    <scope>NUCLEOTIDE SEQUENCE [LARGE SCALE GENOMIC DNA]</scope>
    <source>
        <tissue evidence="7">Leaves</tissue>
    </source>
</reference>
<evidence type="ECO:0000256" key="2">
    <source>
        <dbReference type="ARBA" id="ARBA00022670"/>
    </source>
</evidence>
<evidence type="ECO:0000256" key="5">
    <source>
        <dbReference type="SAM" id="MobiDB-lite"/>
    </source>
</evidence>
<dbReference type="InterPro" id="IPR003653">
    <property type="entry name" value="Peptidase_C48_C"/>
</dbReference>
<dbReference type="PANTHER" id="PTHR12606:SF1">
    <property type="entry name" value="UBIQUITIN-LIKE-SPECIFIC PROTEASE 1A"/>
    <property type="match status" value="1"/>
</dbReference>
<dbReference type="Gene3D" id="3.40.395.10">
    <property type="entry name" value="Adenoviral Proteinase, Chain A"/>
    <property type="match status" value="1"/>
</dbReference>
<dbReference type="Pfam" id="PF02902">
    <property type="entry name" value="Peptidase_C48"/>
    <property type="match status" value="1"/>
</dbReference>
<dbReference type="InterPro" id="IPR038765">
    <property type="entry name" value="Papain-like_cys_pep_sf"/>
</dbReference>
<feature type="region of interest" description="Disordered" evidence="5">
    <location>
        <begin position="175"/>
        <end position="202"/>
    </location>
</feature>
<dbReference type="EMBL" id="JASCZI010121017">
    <property type="protein sequence ID" value="MED6158917.1"/>
    <property type="molecule type" value="Genomic_DNA"/>
</dbReference>
<evidence type="ECO:0000259" key="6">
    <source>
        <dbReference type="PROSITE" id="PS50600"/>
    </source>
</evidence>
<gene>
    <name evidence="7" type="ORF">PIB30_037465</name>
</gene>
<sequence>MFKRTMGRKKGSTEKAPTSTSAKDSMVECDREKSSAQDKDAELSDADIMGVFNKLHELVESGDGTTRVLVKAQAKEIRCLKAVEGDHSTILAILWEHYTGGKEPPFPLTDEECVKSEKVIGDRVERGKGKVSKNVTVLAAPWFKSTDFDDFIDVEAILEKVVREDTRGEWAKVGQTGTPLNAKQPPKRKLDFKAQSTPKPSKQGHQLLFFTDVTPVYLDGGDLPWYFPVSFRPPCGVSEMLVSNDHCNGIRRAMWSLCPCHELEDDQVVNLVASKLTAEHQEKRIWWLPRTFAQLAPHPDTYSKDILAYIEERFMGHADDLKLIYVPLNLDRHWYLMIVDICNSDILYVDSTKEASLWQARVEQINTVAKFLDTILAEKSFYLREDSIAPGIRDFSFQEPTCGQQTSGGKHVITFQVNNSMRDCGVWLCQWMELWHSWRAYELVVTAETRYRMAVDLVLSKSNKRRDEICTLAADHWNVITNKNMKTNREGPSYIPTPDECGSTSSGGSKSSHSLTI</sequence>
<proteinExistence type="inferred from homology"/>
<evidence type="ECO:0000256" key="4">
    <source>
        <dbReference type="ARBA" id="ARBA00022807"/>
    </source>
</evidence>
<protein>
    <recommendedName>
        <fullName evidence="6">Ubiquitin-like protease family profile domain-containing protein</fullName>
    </recommendedName>
</protein>
<feature type="region of interest" description="Disordered" evidence="5">
    <location>
        <begin position="488"/>
        <end position="517"/>
    </location>
</feature>
<dbReference type="PROSITE" id="PS50600">
    <property type="entry name" value="ULP_PROTEASE"/>
    <property type="match status" value="1"/>
</dbReference>
<keyword evidence="3" id="KW-0378">Hydrolase</keyword>
<dbReference type="Proteomes" id="UP001341840">
    <property type="component" value="Unassembled WGS sequence"/>
</dbReference>